<sequence length="223" mass="24784">MSGAMVAFLVMTVAILFCQVCSYCDAVAPSSSLAFLPNKARVMHNTARLFELRGGDDDDDDDMSEDENEYDLDASSEEVEEEEPVVVALKKKVKTTRKKSHAKQSKLSESTKAATKKATAKKTAESKKAVSVTMSMTSNKPNKSKKKSSSSMIRIPYILKACLNPLTVFAMTRAYFASLFNINYLEQVSHGTRMCHAFVSNPHVYLSSLVSHFISHDYVRFLL</sequence>
<feature type="chain" id="PRO_5030806233" evidence="2">
    <location>
        <begin position="27"/>
        <end position="223"/>
    </location>
</feature>
<keyword evidence="2" id="KW-0732">Signal</keyword>
<evidence type="ECO:0000256" key="1">
    <source>
        <dbReference type="SAM" id="MobiDB-lite"/>
    </source>
</evidence>
<feature type="region of interest" description="Disordered" evidence="1">
    <location>
        <begin position="97"/>
        <end position="148"/>
    </location>
</feature>
<accession>A0A7S2UIF4</accession>
<evidence type="ECO:0000313" key="3">
    <source>
        <dbReference type="EMBL" id="CAD9820665.1"/>
    </source>
</evidence>
<reference evidence="3" key="1">
    <citation type="submission" date="2021-01" db="EMBL/GenBank/DDBJ databases">
        <authorList>
            <person name="Corre E."/>
            <person name="Pelletier E."/>
            <person name="Niang G."/>
            <person name="Scheremetjew M."/>
            <person name="Finn R."/>
            <person name="Kale V."/>
            <person name="Holt S."/>
            <person name="Cochrane G."/>
            <person name="Meng A."/>
            <person name="Brown T."/>
            <person name="Cohen L."/>
        </authorList>
    </citation>
    <scope>NUCLEOTIDE SEQUENCE</scope>
    <source>
        <strain evidence="3">CCMP2084</strain>
    </source>
</reference>
<protein>
    <submittedName>
        <fullName evidence="3">Uncharacterized protein</fullName>
    </submittedName>
</protein>
<feature type="region of interest" description="Disordered" evidence="1">
    <location>
        <begin position="52"/>
        <end position="81"/>
    </location>
</feature>
<gene>
    <name evidence="3" type="ORF">ASEP1449_LOCUS12498</name>
</gene>
<proteinExistence type="predicted"/>
<organism evidence="3">
    <name type="scientific">Attheya septentrionalis</name>
    <dbReference type="NCBI Taxonomy" id="420275"/>
    <lineage>
        <taxon>Eukaryota</taxon>
        <taxon>Sar</taxon>
        <taxon>Stramenopiles</taxon>
        <taxon>Ochrophyta</taxon>
        <taxon>Bacillariophyta</taxon>
        <taxon>Coscinodiscophyceae</taxon>
        <taxon>Chaetocerotophycidae</taxon>
        <taxon>Chaetocerotales</taxon>
        <taxon>Attheyaceae</taxon>
        <taxon>Attheya</taxon>
    </lineage>
</organism>
<name>A0A7S2UIF4_9STRA</name>
<feature type="compositionally biased region" description="Acidic residues" evidence="1">
    <location>
        <begin position="56"/>
        <end position="81"/>
    </location>
</feature>
<dbReference type="EMBL" id="HBHQ01018644">
    <property type="protein sequence ID" value="CAD9820665.1"/>
    <property type="molecule type" value="Transcribed_RNA"/>
</dbReference>
<dbReference type="AlphaFoldDB" id="A0A7S2UIF4"/>
<feature type="signal peptide" evidence="2">
    <location>
        <begin position="1"/>
        <end position="26"/>
    </location>
</feature>
<evidence type="ECO:0000256" key="2">
    <source>
        <dbReference type="SAM" id="SignalP"/>
    </source>
</evidence>